<dbReference type="AlphaFoldDB" id="K1RJ57"/>
<comment type="caution">
    <text evidence="2">The sequence shown here is derived from an EMBL/GenBank/DDBJ whole genome shotgun (WGS) entry which is preliminary data.</text>
</comment>
<feature type="non-terminal residue" evidence="2">
    <location>
        <position position="137"/>
    </location>
</feature>
<accession>K1RJ57</accession>
<proteinExistence type="predicted"/>
<dbReference type="PANTHER" id="PTHR30461">
    <property type="entry name" value="DNA-INVERTASE FROM LAMBDOID PROPHAGE"/>
    <property type="match status" value="1"/>
</dbReference>
<reference evidence="2" key="1">
    <citation type="journal article" date="2013" name="Environ. Microbiol.">
        <title>Microbiota from the distal guts of lean and obese adolescents exhibit partial functional redundancy besides clear differences in community structure.</title>
        <authorList>
            <person name="Ferrer M."/>
            <person name="Ruiz A."/>
            <person name="Lanza F."/>
            <person name="Haange S.B."/>
            <person name="Oberbach A."/>
            <person name="Till H."/>
            <person name="Bargiela R."/>
            <person name="Campoy C."/>
            <person name="Segura M.T."/>
            <person name="Richter M."/>
            <person name="von Bergen M."/>
            <person name="Seifert J."/>
            <person name="Suarez A."/>
        </authorList>
    </citation>
    <scope>NUCLEOTIDE SEQUENCE</scope>
</reference>
<organism evidence="2">
    <name type="scientific">human gut metagenome</name>
    <dbReference type="NCBI Taxonomy" id="408170"/>
    <lineage>
        <taxon>unclassified sequences</taxon>
        <taxon>metagenomes</taxon>
        <taxon>organismal metagenomes</taxon>
    </lineage>
</organism>
<dbReference type="InterPro" id="IPR050639">
    <property type="entry name" value="SSR_resolvase"/>
</dbReference>
<feature type="domain" description="Resolvase/invertase-type recombinase catalytic" evidence="1">
    <location>
        <begin position="1"/>
        <end position="137"/>
    </location>
</feature>
<dbReference type="InterPro" id="IPR036162">
    <property type="entry name" value="Resolvase-like_N_sf"/>
</dbReference>
<evidence type="ECO:0000313" key="2">
    <source>
        <dbReference type="EMBL" id="EKC48562.1"/>
    </source>
</evidence>
<dbReference type="GO" id="GO:0003677">
    <property type="term" value="F:DNA binding"/>
    <property type="evidence" value="ECO:0007669"/>
    <property type="project" value="InterPro"/>
</dbReference>
<dbReference type="SUPFAM" id="SSF53041">
    <property type="entry name" value="Resolvase-like"/>
    <property type="match status" value="1"/>
</dbReference>
<dbReference type="GO" id="GO:0000150">
    <property type="term" value="F:DNA strand exchange activity"/>
    <property type="evidence" value="ECO:0007669"/>
    <property type="project" value="InterPro"/>
</dbReference>
<dbReference type="Pfam" id="PF00239">
    <property type="entry name" value="Resolvase"/>
    <property type="match status" value="1"/>
</dbReference>
<dbReference type="Gene3D" id="3.40.50.1390">
    <property type="entry name" value="Resolvase, N-terminal catalytic domain"/>
    <property type="match status" value="1"/>
</dbReference>
<name>K1RJ57_9ZZZZ</name>
<dbReference type="PANTHER" id="PTHR30461:SF23">
    <property type="entry name" value="DNA RECOMBINASE-RELATED"/>
    <property type="match status" value="1"/>
</dbReference>
<dbReference type="InterPro" id="IPR006119">
    <property type="entry name" value="Resolv_N"/>
</dbReference>
<dbReference type="EMBL" id="AJWZ01010406">
    <property type="protein sequence ID" value="EKC48562.1"/>
    <property type="molecule type" value="Genomic_DNA"/>
</dbReference>
<sequence>MSRDEDKENYASIEEQKRIIQDYAISRNWTISDFYIDDNVSGYTFNRPAFSKMIEKVKGGKIDVVIAKDLSRIGRHNGRVLVLIDEFKNIQKNLILVSEMGGTYDVLNDRDDTIGITTWFNERYVKDCSRKTRDHMY</sequence>
<dbReference type="PROSITE" id="PS51736">
    <property type="entry name" value="RECOMBINASES_3"/>
    <property type="match status" value="1"/>
</dbReference>
<gene>
    <name evidence="2" type="ORF">OBE_15114</name>
</gene>
<dbReference type="SMART" id="SM00857">
    <property type="entry name" value="Resolvase"/>
    <property type="match status" value="1"/>
</dbReference>
<protein>
    <submittedName>
        <fullName evidence="2">Resolvase domain protein</fullName>
    </submittedName>
</protein>
<evidence type="ECO:0000259" key="1">
    <source>
        <dbReference type="PROSITE" id="PS51736"/>
    </source>
</evidence>